<dbReference type="SUPFAM" id="SSF51261">
    <property type="entry name" value="Duplicated hybrid motif"/>
    <property type="match status" value="1"/>
</dbReference>
<dbReference type="Proteomes" id="UP000077143">
    <property type="component" value="Chromosome"/>
</dbReference>
<keyword evidence="4" id="KW-1185">Reference proteome</keyword>
<protein>
    <submittedName>
        <fullName evidence="3">Peptidase M23</fullName>
    </submittedName>
</protein>
<feature type="compositionally biased region" description="Basic and acidic residues" evidence="1">
    <location>
        <begin position="80"/>
        <end position="97"/>
    </location>
</feature>
<dbReference type="PANTHER" id="PTHR21666:SF270">
    <property type="entry name" value="MUREIN HYDROLASE ACTIVATOR ENVC"/>
    <property type="match status" value="1"/>
</dbReference>
<organism evidence="3 4">
    <name type="scientific">Mycobacterium adipatum</name>
    <dbReference type="NCBI Taxonomy" id="1682113"/>
    <lineage>
        <taxon>Bacteria</taxon>
        <taxon>Bacillati</taxon>
        <taxon>Actinomycetota</taxon>
        <taxon>Actinomycetes</taxon>
        <taxon>Mycobacteriales</taxon>
        <taxon>Mycobacteriaceae</taxon>
        <taxon>Mycobacterium</taxon>
    </lineage>
</organism>
<evidence type="ECO:0000313" key="4">
    <source>
        <dbReference type="Proteomes" id="UP000077143"/>
    </source>
</evidence>
<feature type="domain" description="M23ase beta-sheet core" evidence="2">
    <location>
        <begin position="233"/>
        <end position="328"/>
    </location>
</feature>
<evidence type="ECO:0000259" key="2">
    <source>
        <dbReference type="Pfam" id="PF01551"/>
    </source>
</evidence>
<gene>
    <name evidence="3" type="ORF">A7U43_03155</name>
</gene>
<dbReference type="STRING" id="1682113.A7U43_03155"/>
<reference evidence="3 4" key="1">
    <citation type="submission" date="2016-05" db="EMBL/GenBank/DDBJ databases">
        <title>Complete genome sequence of a phthalic acid esters degrading Mycobacterium sp. YC-RL4.</title>
        <authorList>
            <person name="Ren L."/>
            <person name="Fan S."/>
            <person name="Ruth N."/>
            <person name="Jia Y."/>
            <person name="Wang J."/>
            <person name="Qiao C."/>
        </authorList>
    </citation>
    <scope>NUCLEOTIDE SEQUENCE [LARGE SCALE GENOMIC DNA]</scope>
    <source>
        <strain evidence="3 4">YC-RL4</strain>
    </source>
</reference>
<dbReference type="Gene3D" id="2.70.70.10">
    <property type="entry name" value="Glucose Permease (Domain IIA)"/>
    <property type="match status" value="1"/>
</dbReference>
<name>A0A172UHP0_9MYCO</name>
<evidence type="ECO:0000256" key="1">
    <source>
        <dbReference type="SAM" id="MobiDB-lite"/>
    </source>
</evidence>
<dbReference type="GO" id="GO:0004222">
    <property type="term" value="F:metalloendopeptidase activity"/>
    <property type="evidence" value="ECO:0007669"/>
    <property type="project" value="TreeGrafter"/>
</dbReference>
<evidence type="ECO:0000313" key="3">
    <source>
        <dbReference type="EMBL" id="ANE78471.1"/>
    </source>
</evidence>
<dbReference type="OrthoDB" id="1099523at2"/>
<feature type="compositionally biased region" description="Low complexity" evidence="1">
    <location>
        <begin position="99"/>
        <end position="109"/>
    </location>
</feature>
<dbReference type="KEGG" id="madi:A7U43_03155"/>
<sequence>MVQRPGARPGARAAHQRATDPTEILPVYAPDIIAAAPAVARTPFAKDLAVLRAPELDDTNDLIEQWPLLLLGPRPDAVTRQRSAREEFRRSAPEHPRPAARTTRRTPPARQHRPTSHRKTPAAVGPVRSRLIIAGVAAGAVAAAANAATNAAQPGPDSTPTLASAGPSVAASGIQIVPVINAAESAIHTEEVTRGAAFARERAAREAALRRPQFVYPTNGILTSAFGTRWGTLHAGLDIANAVGTPVYAAADGVVIASGPTPGYGMWVKIRGADGTVTLYGHIDTTTVEVGDRVIAGDQVATMGNRGNSTGPHLHFEVHANGSQKIDPATWLRVRGVTVG</sequence>
<accession>A0A172UHP0</accession>
<dbReference type="InterPro" id="IPR016047">
    <property type="entry name" value="M23ase_b-sheet_dom"/>
</dbReference>
<feature type="compositionally biased region" description="Basic residues" evidence="1">
    <location>
        <begin position="110"/>
        <end position="120"/>
    </location>
</feature>
<dbReference type="AlphaFoldDB" id="A0A172UHP0"/>
<dbReference type="InterPro" id="IPR050570">
    <property type="entry name" value="Cell_wall_metabolism_enzyme"/>
</dbReference>
<dbReference type="Pfam" id="PF01551">
    <property type="entry name" value="Peptidase_M23"/>
    <property type="match status" value="1"/>
</dbReference>
<dbReference type="PANTHER" id="PTHR21666">
    <property type="entry name" value="PEPTIDASE-RELATED"/>
    <property type="match status" value="1"/>
</dbReference>
<dbReference type="EMBL" id="CP015596">
    <property type="protein sequence ID" value="ANE78471.1"/>
    <property type="molecule type" value="Genomic_DNA"/>
</dbReference>
<dbReference type="CDD" id="cd12797">
    <property type="entry name" value="M23_peptidase"/>
    <property type="match status" value="1"/>
</dbReference>
<feature type="region of interest" description="Disordered" evidence="1">
    <location>
        <begin position="80"/>
        <end position="124"/>
    </location>
</feature>
<proteinExistence type="predicted"/>
<dbReference type="InterPro" id="IPR011055">
    <property type="entry name" value="Dup_hybrid_motif"/>
</dbReference>